<dbReference type="SUPFAM" id="SSF49265">
    <property type="entry name" value="Fibronectin type III"/>
    <property type="match status" value="1"/>
</dbReference>
<accession>A0ABV9P6I7</accession>
<dbReference type="Gene3D" id="2.60.40.10">
    <property type="entry name" value="Immunoglobulins"/>
    <property type="match status" value="1"/>
</dbReference>
<dbReference type="PROSITE" id="PS50853">
    <property type="entry name" value="FN3"/>
    <property type="match status" value="1"/>
</dbReference>
<dbReference type="Pfam" id="PF23759">
    <property type="entry name" value="GBD_T9SS_assoc"/>
    <property type="match status" value="3"/>
</dbReference>
<evidence type="ECO:0000259" key="2">
    <source>
        <dbReference type="PROSITE" id="PS50853"/>
    </source>
</evidence>
<dbReference type="EMBL" id="JBHSGW010000009">
    <property type="protein sequence ID" value="MFC4739854.1"/>
    <property type="molecule type" value="Genomic_DNA"/>
</dbReference>
<keyword evidence="1" id="KW-0732">Signal</keyword>
<feature type="domain" description="Fibronectin type-III" evidence="2">
    <location>
        <begin position="194"/>
        <end position="286"/>
    </location>
</feature>
<evidence type="ECO:0000313" key="4">
    <source>
        <dbReference type="Proteomes" id="UP001595885"/>
    </source>
</evidence>
<protein>
    <submittedName>
        <fullName evidence="3">Choice-of-anchor L domain-containing protein</fullName>
    </submittedName>
</protein>
<feature type="signal peptide" evidence="1">
    <location>
        <begin position="1"/>
        <end position="19"/>
    </location>
</feature>
<gene>
    <name evidence="3" type="ORF">ACFO3U_07595</name>
</gene>
<dbReference type="InterPro" id="IPR036179">
    <property type="entry name" value="Ig-like_dom_sf"/>
</dbReference>
<sequence>MKKITLFLVMLLLSFTGYAQFPENFEGTTLPNYTTDDWVLSGGTWKVFDNGIGTIQSWGVVPAPNSCNGRSAYLNNENVTNGTFAEDWLVSPLTVPVIANAQLRFSAKQTLAANFGSIYTIRVSTTSQTDVSTFTTIQTWTETELNDVYNVCEEKVVSLAAYAGQQIYVAFVMTNDNGDRWILDDVKIVEQCLDPTNQTATNPTLTSSTLGWTSPGSATNWEVEIVPSAGTPTGTGTVVSTNPYVATGLTQGTCYDYYVRSLCAFGTPTAANSEWIGPFNFCTASLGETCGAPIVVPDLSTGPYITTGNTSGYGDDYNGSPGSSGCGTTSPYLNGDDVVYSFTATSTNTVTITSLTNSTWSGLFVYNSCTNVGVSCVAGSTGGNGSTAPDSVTFAQTLGQTYYVVVSSWGTNAATQSVDYVLTIIENTCTNLTATFDVVTNCPSGTDTFFVTATVNNLGTATSVTGTTTPASTSENLTAPGTMQFGPFPNNTPVVINVQNDNDVNCFRNSNALTQTFCPAPNNLCADAIPLTCNSTIAGTTQGSTNAGASTAFCGTASNTSAGVWYTYAGNGDVVTFSLCGSPFDTKIQVLTGTCGTFTCVAGNDNSCGTQSEVQIATTTGVDYYIYVFGATNTTQGPFTLNTICVTPPPPPANDNCDTATNVPVNIDGSCTQIVAGTVAGATPSLQPNGCVGSADDDVWFSFTATQAIHTVSIQDVAGSSLDLNHVIYTSTNTTDPCGNLTQVFCSNPDFSYLTGLVAGQVYFIRVYTATAALLQNTTFNLCVSVPPPPPSNDSCANPIIVPVNGANDCAQVVAGTITSATPSPEPNACGGSADDDVWFQFTALHPTHIISLNNIVGNNNNLNFALYSGASCGSLTQVACNLPNTGIINNLTSGTTYYIRVYTDTATIGQFSSFDLCIGSIPLTLDNTTYTVPQLVTDVLIDSPCGIVTNITWQTGTGVNGNGIAYFEENSPGVMPFPNGIVLSTGNAMRSSGPNNVGLSDTSAGWGGDAQLFNYIQSLNIDPGLNSYNNATILEFDFVPLTPDFSFDFMFASEEYGTFQCAYSDAFAFFLTNMATNTTTNLAVLPGITPVTPVSVVTVRDAAYNTGCASANPQFFDVYNLDNPASPNATANAVTNYNGQTVMLTASAIVVPQTPYHIKMVIADRNDTAFDSAVFIAGDSFNIGNIELGNDFLEANGNALCEGDSYTIQSGLDPAVYTFEWSNSTGVIAGETGPDLVVTEEGTYSIAAQYNGTTCSATDSITIEYYDPFTIGIPNNLVDCNPTGYATFDLTQNTNTVLDLLNPADYTVSYHSTQSDADNDLNPITNPTSYTNIIQNLEPVFVRIENNIEGCYQTSTFDLVIQDLTPQFTLTSDFSICQNDTGTITVTPINFADADVTYTWTLDTNPLTDTTGTISVTQAGTYTVVVDNNGCTATMSCTVTITPSPVLDPVSAVLACDSYSLPALTVGDYYSQPGGVDPINIANPITS</sequence>
<dbReference type="InterPro" id="IPR049804">
    <property type="entry name" value="Choice_anch_L"/>
</dbReference>
<dbReference type="InterPro" id="IPR003961">
    <property type="entry name" value="FN3_dom"/>
</dbReference>
<dbReference type="InterPro" id="IPR056600">
    <property type="entry name" value="GBD_T9SS_assoc"/>
</dbReference>
<dbReference type="InterPro" id="IPR036116">
    <property type="entry name" value="FN3_sf"/>
</dbReference>
<organism evidence="3 4">
    <name type="scientific">Flavobacterium ponti</name>
    <dbReference type="NCBI Taxonomy" id="665133"/>
    <lineage>
        <taxon>Bacteria</taxon>
        <taxon>Pseudomonadati</taxon>
        <taxon>Bacteroidota</taxon>
        <taxon>Flavobacteriia</taxon>
        <taxon>Flavobacteriales</taxon>
        <taxon>Flavobacteriaceae</taxon>
        <taxon>Flavobacterium</taxon>
    </lineage>
</organism>
<feature type="chain" id="PRO_5045731445" evidence="1">
    <location>
        <begin position="20"/>
        <end position="1488"/>
    </location>
</feature>
<dbReference type="Proteomes" id="UP001595885">
    <property type="component" value="Unassembled WGS sequence"/>
</dbReference>
<dbReference type="SUPFAM" id="SSF48726">
    <property type="entry name" value="Immunoglobulin"/>
    <property type="match status" value="1"/>
</dbReference>
<dbReference type="NCBIfam" id="NF038128">
    <property type="entry name" value="choice_anch_J"/>
    <property type="match status" value="1"/>
</dbReference>
<dbReference type="NCBIfam" id="NF038133">
    <property type="entry name" value="choice_anch_L"/>
    <property type="match status" value="1"/>
</dbReference>
<comment type="caution">
    <text evidence="3">The sequence shown here is derived from an EMBL/GenBank/DDBJ whole genome shotgun (WGS) entry which is preliminary data.</text>
</comment>
<dbReference type="InterPro" id="IPR013783">
    <property type="entry name" value="Ig-like_fold"/>
</dbReference>
<name>A0ABV9P6I7_9FLAO</name>
<proteinExistence type="predicted"/>
<evidence type="ECO:0000256" key="1">
    <source>
        <dbReference type="SAM" id="SignalP"/>
    </source>
</evidence>
<feature type="non-terminal residue" evidence="3">
    <location>
        <position position="1488"/>
    </location>
</feature>
<evidence type="ECO:0000313" key="3">
    <source>
        <dbReference type="EMBL" id="MFC4739854.1"/>
    </source>
</evidence>
<dbReference type="RefSeq" id="WP_379740088.1">
    <property type="nucleotide sequence ID" value="NZ_JBHSGW010000009.1"/>
</dbReference>
<keyword evidence="4" id="KW-1185">Reference proteome</keyword>
<reference evidence="4" key="1">
    <citation type="journal article" date="2019" name="Int. J. Syst. Evol. Microbiol.">
        <title>The Global Catalogue of Microorganisms (GCM) 10K type strain sequencing project: providing services to taxonomists for standard genome sequencing and annotation.</title>
        <authorList>
            <consortium name="The Broad Institute Genomics Platform"/>
            <consortium name="The Broad Institute Genome Sequencing Center for Infectious Disease"/>
            <person name="Wu L."/>
            <person name="Ma J."/>
        </authorList>
    </citation>
    <scope>NUCLEOTIDE SEQUENCE [LARGE SCALE GENOMIC DNA]</scope>
    <source>
        <strain evidence="4">CCUG 50349</strain>
    </source>
</reference>